<evidence type="ECO:0000313" key="1">
    <source>
        <dbReference type="Proteomes" id="UP000235220"/>
    </source>
</evidence>
<dbReference type="CDD" id="cd09272">
    <property type="entry name" value="RNase_HI_RT_Ty1"/>
    <property type="match status" value="1"/>
</dbReference>
<sequence>MESNLKLTALDSDLYEDPSAYRRLVGRLLYFTITQLDLAYSVQVLSQVLAKPAVSQYQAAVRVIRYLKATPRQGLFFPASSELQLKAFSNSDWAGCIDTRRSVTSFAIFLSDSLISWKSKKQVTISRSSAEVEYRALASTAYEIQWLLYALQDLRINHHQPTLVYTDNMKEQSTYR</sequence>
<dbReference type="OrthoDB" id="412581at2759"/>
<dbReference type="GeneID" id="109010878"/>
<accession>A0A2I4GU03</accession>
<dbReference type="AlphaFoldDB" id="A0A2I4GU03"/>
<reference evidence="2" key="1">
    <citation type="submission" date="2025-08" db="UniProtKB">
        <authorList>
            <consortium name="RefSeq"/>
        </authorList>
    </citation>
    <scope>IDENTIFICATION</scope>
    <source>
        <tissue evidence="2">Leaves</tissue>
    </source>
</reference>
<dbReference type="RefSeq" id="XP_018847372.1">
    <property type="nucleotide sequence ID" value="XM_018991827.1"/>
</dbReference>
<dbReference type="STRING" id="51240.A0A2I4GU03"/>
<dbReference type="PANTHER" id="PTHR11439:SF498">
    <property type="entry name" value="DNAK FAMILY PROTEIN"/>
    <property type="match status" value="1"/>
</dbReference>
<keyword evidence="1" id="KW-1185">Reference proteome</keyword>
<proteinExistence type="predicted"/>
<dbReference type="KEGG" id="jre:109010878"/>
<protein>
    <submittedName>
        <fullName evidence="2">Uncharacterized mitochondrial protein AtMg00810-like</fullName>
    </submittedName>
</protein>
<evidence type="ECO:0000313" key="2">
    <source>
        <dbReference type="RefSeq" id="XP_018847372.1"/>
    </source>
</evidence>
<gene>
    <name evidence="2" type="primary">LOC109010878</name>
</gene>
<dbReference type="PANTHER" id="PTHR11439">
    <property type="entry name" value="GAG-POL-RELATED RETROTRANSPOSON"/>
    <property type="match status" value="1"/>
</dbReference>
<dbReference type="Proteomes" id="UP000235220">
    <property type="component" value="Chromosome 13"/>
</dbReference>
<organism evidence="1 2">
    <name type="scientific">Juglans regia</name>
    <name type="common">English walnut</name>
    <dbReference type="NCBI Taxonomy" id="51240"/>
    <lineage>
        <taxon>Eukaryota</taxon>
        <taxon>Viridiplantae</taxon>
        <taxon>Streptophyta</taxon>
        <taxon>Embryophyta</taxon>
        <taxon>Tracheophyta</taxon>
        <taxon>Spermatophyta</taxon>
        <taxon>Magnoliopsida</taxon>
        <taxon>eudicotyledons</taxon>
        <taxon>Gunneridae</taxon>
        <taxon>Pentapetalae</taxon>
        <taxon>rosids</taxon>
        <taxon>fabids</taxon>
        <taxon>Fagales</taxon>
        <taxon>Juglandaceae</taxon>
        <taxon>Juglans</taxon>
    </lineage>
</organism>
<dbReference type="Gramene" id="Jr13_30600_p1">
    <property type="protein sequence ID" value="cds.Jr13_30600_p1"/>
    <property type="gene ID" value="Jr13_30600"/>
</dbReference>
<name>A0A2I4GU03_JUGRE</name>